<feature type="transmembrane region" description="Helical" evidence="19">
    <location>
        <begin position="186"/>
        <end position="203"/>
    </location>
</feature>
<keyword evidence="10 19" id="KW-0812">Transmembrane</keyword>
<comment type="pathway">
    <text evidence="3 19">Cofactor biosynthesis; adenosylcobalamin biosynthesis; adenosylcobalamin from cob(II)yrinate a,c-diamide: step 7/7.</text>
</comment>
<evidence type="ECO:0000256" key="16">
    <source>
        <dbReference type="ARBA" id="ARBA00032853"/>
    </source>
</evidence>
<comment type="catalytic activity">
    <reaction evidence="17 19">
        <text>alpha-ribazole + adenosylcob(III)inamide-GDP = adenosylcob(III)alamin + GMP + H(+)</text>
        <dbReference type="Rhea" id="RHEA:16049"/>
        <dbReference type="ChEBI" id="CHEBI:10329"/>
        <dbReference type="ChEBI" id="CHEBI:15378"/>
        <dbReference type="ChEBI" id="CHEBI:18408"/>
        <dbReference type="ChEBI" id="CHEBI:58115"/>
        <dbReference type="ChEBI" id="CHEBI:60487"/>
        <dbReference type="EC" id="2.7.8.26"/>
    </reaction>
</comment>
<feature type="transmembrane region" description="Helical" evidence="19">
    <location>
        <begin position="98"/>
        <end position="120"/>
    </location>
</feature>
<evidence type="ECO:0000256" key="7">
    <source>
        <dbReference type="ARBA" id="ARBA00022475"/>
    </source>
</evidence>
<evidence type="ECO:0000256" key="8">
    <source>
        <dbReference type="ARBA" id="ARBA00022573"/>
    </source>
</evidence>
<feature type="transmembrane region" description="Helical" evidence="19">
    <location>
        <begin position="126"/>
        <end position="147"/>
    </location>
</feature>
<evidence type="ECO:0000313" key="21">
    <source>
        <dbReference type="Proteomes" id="UP000529417"/>
    </source>
</evidence>
<evidence type="ECO:0000256" key="11">
    <source>
        <dbReference type="ARBA" id="ARBA00022842"/>
    </source>
</evidence>
<evidence type="ECO:0000256" key="3">
    <source>
        <dbReference type="ARBA" id="ARBA00004663"/>
    </source>
</evidence>
<evidence type="ECO:0000256" key="15">
    <source>
        <dbReference type="ARBA" id="ARBA00032605"/>
    </source>
</evidence>
<dbReference type="GO" id="GO:0008818">
    <property type="term" value="F:cobalamin 5'-phosphate synthase activity"/>
    <property type="evidence" value="ECO:0007669"/>
    <property type="project" value="UniProtKB-UniRule"/>
</dbReference>
<gene>
    <name evidence="19" type="primary">cobS</name>
    <name evidence="20" type="ORF">HUK65_10260</name>
</gene>
<evidence type="ECO:0000256" key="4">
    <source>
        <dbReference type="ARBA" id="ARBA00010561"/>
    </source>
</evidence>
<dbReference type="PANTHER" id="PTHR34148">
    <property type="entry name" value="ADENOSYLCOBINAMIDE-GDP RIBAZOLETRANSFERASE"/>
    <property type="match status" value="1"/>
</dbReference>
<comment type="cofactor">
    <cofactor evidence="1 19">
        <name>Mg(2+)</name>
        <dbReference type="ChEBI" id="CHEBI:18420"/>
    </cofactor>
</comment>
<reference evidence="20 21" key="1">
    <citation type="journal article" date="2000" name="Arch. Microbiol.">
        <title>Rhodobaca bogoriensis gen. nov. and sp. nov., an alkaliphilic purple nonsulfur bacterium from African Rift Valley soda lakes.</title>
        <authorList>
            <person name="Milford A.D."/>
            <person name="Achenbach L.A."/>
            <person name="Jung D.O."/>
            <person name="Madigan M.T."/>
        </authorList>
    </citation>
    <scope>NUCLEOTIDE SEQUENCE [LARGE SCALE GENOMIC DNA]</scope>
    <source>
        <strain evidence="20 21">2376</strain>
    </source>
</reference>
<evidence type="ECO:0000256" key="13">
    <source>
        <dbReference type="ARBA" id="ARBA00023136"/>
    </source>
</evidence>
<evidence type="ECO:0000313" key="20">
    <source>
        <dbReference type="EMBL" id="NYS25375.1"/>
    </source>
</evidence>
<sequence length="237" mass="23148">MLLTRLPAGRLADPAPGLAAGAWAFPLVGLLPGAVLWAVLAGALALGLAPMGAALLGLGAAALLTGGLHHDGLADCADGLGGGRDRAHALEIMRDSRIGTYGVLALVFAIGLGAAALAQIGAGLGLAQALLIGVASRMAMLGAMWALPPARDDGLGQQVRGVAPGALLPGALLLAGLALWTGAGSLWVLALMAASGALLARRAQRRLGGQTGDVLGAVQLASETAGWVALAALLALG</sequence>
<comment type="similarity">
    <text evidence="4 19">Belongs to the CobS family.</text>
</comment>
<evidence type="ECO:0000256" key="17">
    <source>
        <dbReference type="ARBA" id="ARBA00048623"/>
    </source>
</evidence>
<dbReference type="Pfam" id="PF02654">
    <property type="entry name" value="CobS"/>
    <property type="match status" value="1"/>
</dbReference>
<evidence type="ECO:0000256" key="14">
    <source>
        <dbReference type="ARBA" id="ARBA00025228"/>
    </source>
</evidence>
<proteinExistence type="inferred from homology"/>
<keyword evidence="9 19" id="KW-0808">Transferase</keyword>
<keyword evidence="12 19" id="KW-1133">Transmembrane helix</keyword>
<dbReference type="PANTHER" id="PTHR34148:SF1">
    <property type="entry name" value="ADENOSYLCOBINAMIDE-GDP RIBAZOLETRANSFERASE"/>
    <property type="match status" value="1"/>
</dbReference>
<protein>
    <recommendedName>
        <fullName evidence="6 19">Adenosylcobinamide-GDP ribazoletransferase</fullName>
        <ecNumber evidence="5 19">2.7.8.26</ecNumber>
    </recommendedName>
    <alternativeName>
        <fullName evidence="16 19">Cobalamin synthase</fullName>
    </alternativeName>
    <alternativeName>
        <fullName evidence="15 19">Cobalamin-5'-phosphate synthase</fullName>
    </alternativeName>
</protein>
<evidence type="ECO:0000256" key="10">
    <source>
        <dbReference type="ARBA" id="ARBA00022692"/>
    </source>
</evidence>
<evidence type="ECO:0000256" key="12">
    <source>
        <dbReference type="ARBA" id="ARBA00022989"/>
    </source>
</evidence>
<organism evidence="20 21">
    <name type="scientific">Rhabdonatronobacter sediminivivens</name>
    <dbReference type="NCBI Taxonomy" id="2743469"/>
    <lineage>
        <taxon>Bacteria</taxon>
        <taxon>Pseudomonadati</taxon>
        <taxon>Pseudomonadota</taxon>
        <taxon>Alphaproteobacteria</taxon>
        <taxon>Rhodobacterales</taxon>
        <taxon>Paracoccaceae</taxon>
        <taxon>Rhabdonatronobacter</taxon>
    </lineage>
</organism>
<dbReference type="EC" id="2.7.8.26" evidence="5 19"/>
<evidence type="ECO:0000256" key="19">
    <source>
        <dbReference type="HAMAP-Rule" id="MF_00719"/>
    </source>
</evidence>
<keyword evidence="13 19" id="KW-0472">Membrane</keyword>
<dbReference type="AlphaFoldDB" id="A0A7Z0I021"/>
<dbReference type="EMBL" id="JACBXS010000018">
    <property type="protein sequence ID" value="NYS25375.1"/>
    <property type="molecule type" value="Genomic_DNA"/>
</dbReference>
<dbReference type="GO" id="GO:0005886">
    <property type="term" value="C:plasma membrane"/>
    <property type="evidence" value="ECO:0007669"/>
    <property type="project" value="UniProtKB-SubCell"/>
</dbReference>
<evidence type="ECO:0000256" key="6">
    <source>
        <dbReference type="ARBA" id="ARBA00015850"/>
    </source>
</evidence>
<keyword evidence="7 19" id="KW-1003">Cell membrane</keyword>
<dbReference type="InterPro" id="IPR003805">
    <property type="entry name" value="CobS"/>
</dbReference>
<dbReference type="Proteomes" id="UP000529417">
    <property type="component" value="Unassembled WGS sequence"/>
</dbReference>
<name>A0A7Z0I021_9RHOB</name>
<comment type="catalytic activity">
    <reaction evidence="18 19">
        <text>alpha-ribazole 5'-phosphate + adenosylcob(III)inamide-GDP = adenosylcob(III)alamin 5'-phosphate + GMP + H(+)</text>
        <dbReference type="Rhea" id="RHEA:23560"/>
        <dbReference type="ChEBI" id="CHEBI:15378"/>
        <dbReference type="ChEBI" id="CHEBI:57918"/>
        <dbReference type="ChEBI" id="CHEBI:58115"/>
        <dbReference type="ChEBI" id="CHEBI:60487"/>
        <dbReference type="ChEBI" id="CHEBI:60493"/>
        <dbReference type="EC" id="2.7.8.26"/>
    </reaction>
</comment>
<dbReference type="GO" id="GO:0009236">
    <property type="term" value="P:cobalamin biosynthetic process"/>
    <property type="evidence" value="ECO:0007669"/>
    <property type="project" value="UniProtKB-UniRule"/>
</dbReference>
<evidence type="ECO:0000256" key="9">
    <source>
        <dbReference type="ARBA" id="ARBA00022679"/>
    </source>
</evidence>
<keyword evidence="8 19" id="KW-0169">Cobalamin biosynthesis</keyword>
<keyword evidence="21" id="KW-1185">Reference proteome</keyword>
<keyword evidence="11 19" id="KW-0460">Magnesium</keyword>
<dbReference type="GO" id="GO:0051073">
    <property type="term" value="F:adenosylcobinamide-GDP ribazoletransferase activity"/>
    <property type="evidence" value="ECO:0007669"/>
    <property type="project" value="UniProtKB-UniRule"/>
</dbReference>
<comment type="caution">
    <text evidence="20">The sequence shown here is derived from an EMBL/GenBank/DDBJ whole genome shotgun (WGS) entry which is preliminary data.</text>
</comment>
<feature type="transmembrane region" description="Helical" evidence="19">
    <location>
        <begin position="20"/>
        <end position="46"/>
    </location>
</feature>
<evidence type="ECO:0000256" key="5">
    <source>
        <dbReference type="ARBA" id="ARBA00013200"/>
    </source>
</evidence>
<evidence type="ECO:0000256" key="1">
    <source>
        <dbReference type="ARBA" id="ARBA00001946"/>
    </source>
</evidence>
<evidence type="ECO:0000256" key="2">
    <source>
        <dbReference type="ARBA" id="ARBA00004651"/>
    </source>
</evidence>
<evidence type="ECO:0000256" key="18">
    <source>
        <dbReference type="ARBA" id="ARBA00049504"/>
    </source>
</evidence>
<comment type="function">
    <text evidence="14 19">Joins adenosylcobinamide-GDP and alpha-ribazole to generate adenosylcobalamin (Ado-cobalamin). Also synthesizes adenosylcobalamin 5'-phosphate from adenosylcobinamide-GDP and alpha-ribazole 5'-phosphate.</text>
</comment>
<comment type="subcellular location">
    <subcellularLocation>
        <location evidence="2 19">Cell membrane</location>
        <topology evidence="2 19">Multi-pass membrane protein</topology>
    </subcellularLocation>
</comment>
<accession>A0A7Z0I021</accession>
<dbReference type="UniPathway" id="UPA00148">
    <property type="reaction ID" value="UER00238"/>
</dbReference>
<dbReference type="HAMAP" id="MF_00719">
    <property type="entry name" value="CobS"/>
    <property type="match status" value="1"/>
</dbReference>